<evidence type="ECO:0000313" key="1">
    <source>
        <dbReference type="EMBL" id="JAP77667.1"/>
    </source>
</evidence>
<dbReference type="EMBL" id="GEDV01010890">
    <property type="protein sequence ID" value="JAP77667.1"/>
    <property type="molecule type" value="Transcribed_RNA"/>
</dbReference>
<protein>
    <submittedName>
        <fullName evidence="1">Uncharacterized protein</fullName>
    </submittedName>
</protein>
<dbReference type="AlphaFoldDB" id="A0A131YFG3"/>
<proteinExistence type="predicted"/>
<name>A0A131YFG3_RHIAP</name>
<organism evidence="1">
    <name type="scientific">Rhipicephalus appendiculatus</name>
    <name type="common">Brown ear tick</name>
    <dbReference type="NCBI Taxonomy" id="34631"/>
    <lineage>
        <taxon>Eukaryota</taxon>
        <taxon>Metazoa</taxon>
        <taxon>Ecdysozoa</taxon>
        <taxon>Arthropoda</taxon>
        <taxon>Chelicerata</taxon>
        <taxon>Arachnida</taxon>
        <taxon>Acari</taxon>
        <taxon>Parasitiformes</taxon>
        <taxon>Ixodida</taxon>
        <taxon>Ixodoidea</taxon>
        <taxon>Ixodidae</taxon>
        <taxon>Rhipicephalinae</taxon>
        <taxon>Rhipicephalus</taxon>
        <taxon>Rhipicephalus</taxon>
    </lineage>
</organism>
<reference evidence="1" key="1">
    <citation type="journal article" date="2016" name="Ticks Tick Borne Dis.">
        <title>De novo assembly and annotation of the salivary gland transcriptome of Rhipicephalus appendiculatus male and female ticks during blood feeding.</title>
        <authorList>
            <person name="de Castro M.H."/>
            <person name="de Klerk D."/>
            <person name="Pienaar R."/>
            <person name="Latif A.A."/>
            <person name="Rees D.J."/>
            <person name="Mans B.J."/>
        </authorList>
    </citation>
    <scope>NUCLEOTIDE SEQUENCE</scope>
    <source>
        <tissue evidence="1">Salivary glands</tissue>
    </source>
</reference>
<accession>A0A131YFG3</accession>
<sequence>MEKPSNISETVPFFVICRSLCHRYAWLTPIVADFLHYTVAGFIEFSSFGYIYMCTSGLRVLSQSLFEEVSRRWFGCWAHGPAVRKTRHIPVQPLCCNVAVGAVLLAQRTSSSRAVVVLLWSGVQGVALWTWEATRRLVPSNTCSGFITWKGCLVGAWSALPFTMPLVRGTQLSSNFIS</sequence>